<comment type="caution">
    <text evidence="2">The sequence shown here is derived from an EMBL/GenBank/DDBJ whole genome shotgun (WGS) entry which is preliminary data.</text>
</comment>
<accession>A0A133XTH1</accession>
<feature type="domain" description="Immunity protein Imm33" evidence="1">
    <location>
        <begin position="27"/>
        <end position="106"/>
    </location>
</feature>
<dbReference type="AlphaFoldDB" id="A0A133XTH1"/>
<protein>
    <recommendedName>
        <fullName evidence="1">Immunity protein Imm33 domain-containing protein</fullName>
    </recommendedName>
</protein>
<evidence type="ECO:0000313" key="3">
    <source>
        <dbReference type="Proteomes" id="UP000070422"/>
    </source>
</evidence>
<dbReference type="InterPro" id="IPR018689">
    <property type="entry name" value="Imm33_dom"/>
</dbReference>
<evidence type="ECO:0000259" key="1">
    <source>
        <dbReference type="Pfam" id="PF09951"/>
    </source>
</evidence>
<proteinExistence type="predicted"/>
<gene>
    <name evidence="2" type="ORF">HMPREF3187_01443</name>
</gene>
<dbReference type="Proteomes" id="UP000070422">
    <property type="component" value="Unassembled WGS sequence"/>
</dbReference>
<evidence type="ECO:0000313" key="2">
    <source>
        <dbReference type="EMBL" id="KXB34234.1"/>
    </source>
</evidence>
<dbReference type="EMBL" id="LSCQ01000081">
    <property type="protein sequence ID" value="KXB34234.1"/>
    <property type="molecule type" value="Genomic_DNA"/>
</dbReference>
<name>A0A133XTH1_9LACT</name>
<reference evidence="2 3" key="1">
    <citation type="submission" date="2016-01" db="EMBL/GenBank/DDBJ databases">
        <authorList>
            <person name="Oliw E.H."/>
        </authorList>
    </citation>
    <scope>NUCLEOTIDE SEQUENCE [LARGE SCALE GENOMIC DNA]</scope>
    <source>
        <strain evidence="2 3">KA00635</strain>
    </source>
</reference>
<dbReference type="PATRIC" id="fig|87541.4.peg.1429"/>
<organism evidence="2 3">
    <name type="scientific">Aerococcus christensenii</name>
    <dbReference type="NCBI Taxonomy" id="87541"/>
    <lineage>
        <taxon>Bacteria</taxon>
        <taxon>Bacillati</taxon>
        <taxon>Bacillota</taxon>
        <taxon>Bacilli</taxon>
        <taxon>Lactobacillales</taxon>
        <taxon>Aerococcaceae</taxon>
        <taxon>Aerococcus</taxon>
    </lineage>
</organism>
<dbReference type="Pfam" id="PF09951">
    <property type="entry name" value="Imm33"/>
    <property type="match status" value="1"/>
</dbReference>
<sequence>MYNNVGNKTKKEENDVQQWLPDGNLILMSKKLYNKEAKLLWAWRETPSIPKDSGWRLLSTEDTTESLRQSSTVFLPYETVLTIQPAIAFIYYYPVGADFQFTEQGYSQHFAYNDTYEYVKPAKSIQGLPFKDYAFQSHFSLFIEDFQKAREKKKFCFHWSDEELRTLNELNRQLFHFYNVLMGTRKTPLKVKEDVLLIGLGLGFLFKKCQIKNIIFLEEEMMNVVAHSLFIRFNCSLDQTKQTIIAYWQATKTAPIAKQLMQYGVMMATWIDNKSFEAVHKEYQRLCAHYLEN</sequence>